<evidence type="ECO:0000313" key="3">
    <source>
        <dbReference type="EMBL" id="KAE9067348.1"/>
    </source>
</evidence>
<dbReference type="EMBL" id="QXFZ01003735">
    <property type="protein sequence ID" value="KAE9067348.1"/>
    <property type="molecule type" value="Genomic_DNA"/>
</dbReference>
<evidence type="ECO:0000256" key="1">
    <source>
        <dbReference type="SAM" id="MobiDB-lite"/>
    </source>
</evidence>
<evidence type="ECO:0000313" key="7">
    <source>
        <dbReference type="Proteomes" id="UP000429523"/>
    </source>
</evidence>
<dbReference type="EMBL" id="QXGA01003714">
    <property type="protein sequence ID" value="KAE9080119.1"/>
    <property type="molecule type" value="Genomic_DNA"/>
</dbReference>
<evidence type="ECO:0000313" key="6">
    <source>
        <dbReference type="EMBL" id="KAE9217931.1"/>
    </source>
</evidence>
<dbReference type="Proteomes" id="UP000440367">
    <property type="component" value="Unassembled WGS sequence"/>
</dbReference>
<evidence type="ECO:0000313" key="8">
    <source>
        <dbReference type="Proteomes" id="UP000433483"/>
    </source>
</evidence>
<keyword evidence="8" id="KW-1185">Reference proteome</keyword>
<evidence type="ECO:0000313" key="2">
    <source>
        <dbReference type="EMBL" id="KAE8936945.1"/>
    </source>
</evidence>
<evidence type="ECO:0000313" key="9">
    <source>
        <dbReference type="Proteomes" id="UP000440367"/>
    </source>
</evidence>
<dbReference type="AlphaFoldDB" id="A0A6A3YIK4"/>
<evidence type="ECO:0000313" key="11">
    <source>
        <dbReference type="Proteomes" id="UP000441208"/>
    </source>
</evidence>
<dbReference type="Proteomes" id="UP000429523">
    <property type="component" value="Unassembled WGS sequence"/>
</dbReference>
<sequence length="102" mass="10880">MNSSRLRSICKTASRWMNLLASSFFLSVSCKTRNSHTGGTAHRPSAPMTGRVRKVRPTERPVGGGGEKLRPATKPQVVNGGALYSTVYPNSPLVALLQGGVL</sequence>
<protein>
    <submittedName>
        <fullName evidence="6">Uncharacterized protein</fullName>
    </submittedName>
</protein>
<name>A0A6A3YIK4_9STRA</name>
<evidence type="ECO:0000313" key="4">
    <source>
        <dbReference type="EMBL" id="KAE9080119.1"/>
    </source>
</evidence>
<dbReference type="Proteomes" id="UP000441208">
    <property type="component" value="Unassembled WGS sequence"/>
</dbReference>
<dbReference type="EMBL" id="QXGF01000675">
    <property type="protein sequence ID" value="KAE8936945.1"/>
    <property type="molecule type" value="Genomic_DNA"/>
</dbReference>
<evidence type="ECO:0000313" key="5">
    <source>
        <dbReference type="EMBL" id="KAE9169446.1"/>
    </source>
</evidence>
<feature type="region of interest" description="Disordered" evidence="1">
    <location>
        <begin position="34"/>
        <end position="74"/>
    </location>
</feature>
<proteinExistence type="predicted"/>
<organism evidence="6 9">
    <name type="scientific">Phytophthora fragariae</name>
    <dbReference type="NCBI Taxonomy" id="53985"/>
    <lineage>
        <taxon>Eukaryota</taxon>
        <taxon>Sar</taxon>
        <taxon>Stramenopiles</taxon>
        <taxon>Oomycota</taxon>
        <taxon>Peronosporomycetes</taxon>
        <taxon>Peronosporales</taxon>
        <taxon>Peronosporaceae</taxon>
        <taxon>Phytophthora</taxon>
    </lineage>
</organism>
<dbReference type="EMBL" id="QXGD01000995">
    <property type="protein sequence ID" value="KAE9217931.1"/>
    <property type="molecule type" value="Genomic_DNA"/>
</dbReference>
<reference evidence="7 8" key="1">
    <citation type="submission" date="2018-08" db="EMBL/GenBank/DDBJ databases">
        <title>Genomic investigation of the strawberry pathogen Phytophthora fragariae indicates pathogenicity is determined by transcriptional variation in three key races.</title>
        <authorList>
            <person name="Adams T.M."/>
            <person name="Armitage A.D."/>
            <person name="Sobczyk M.K."/>
            <person name="Bates H.J."/>
            <person name="Dunwell J.M."/>
            <person name="Nellist C.F."/>
            <person name="Harrison R.J."/>
        </authorList>
    </citation>
    <scope>NUCLEOTIDE SEQUENCE [LARGE SCALE GENOMIC DNA]</scope>
    <source>
        <strain evidence="6 9">BC-1</strain>
        <strain evidence="5 8">NOV-27</strain>
        <strain evidence="4 10">NOV-5</strain>
        <strain evidence="3 11">NOV-71</strain>
        <strain evidence="2 7">NOV-9</strain>
    </source>
</reference>
<dbReference type="PROSITE" id="PS51257">
    <property type="entry name" value="PROKAR_LIPOPROTEIN"/>
    <property type="match status" value="1"/>
</dbReference>
<evidence type="ECO:0000313" key="10">
    <source>
        <dbReference type="Proteomes" id="UP000440732"/>
    </source>
</evidence>
<accession>A0A6A3YIK4</accession>
<dbReference type="Proteomes" id="UP000433483">
    <property type="component" value="Unassembled WGS sequence"/>
</dbReference>
<gene>
    <name evidence="6" type="ORF">PF002_g16644</name>
    <name evidence="5" type="ORF">PF005_g27966</name>
    <name evidence="4" type="ORF">PF006_g27379</name>
    <name evidence="3" type="ORF">PF007_g28105</name>
    <name evidence="2" type="ORF">PF009_g13132</name>
</gene>
<comment type="caution">
    <text evidence="6">The sequence shown here is derived from an EMBL/GenBank/DDBJ whole genome shotgun (WGS) entry which is preliminary data.</text>
</comment>
<dbReference type="EMBL" id="QXGB01003688">
    <property type="protein sequence ID" value="KAE9169446.1"/>
    <property type="molecule type" value="Genomic_DNA"/>
</dbReference>
<dbReference type="Proteomes" id="UP000440732">
    <property type="component" value="Unassembled WGS sequence"/>
</dbReference>